<evidence type="ECO:0000256" key="7">
    <source>
        <dbReference type="ARBA" id="ARBA00023136"/>
    </source>
</evidence>
<feature type="transmembrane region" description="Helical" evidence="8">
    <location>
        <begin position="102"/>
        <end position="120"/>
    </location>
</feature>
<dbReference type="InterPro" id="IPR002781">
    <property type="entry name" value="TM_pro_TauE-like"/>
</dbReference>
<proteinExistence type="inferred from homology"/>
<sequence length="259" mass="27678">MLEWDISIVIIIVLLGFLAAFIDAVVGGGGLISIPALLAVGMPPSIALGTNKLASAFGSLTSALRFLRSGNVDLKIVGKLFPFVFLLSIGGASLATFLPSELLKPIVIVILTLVMIYTIMKKDWGNVRTFTKLTLGKAILFAVLMSLIGFYDGFLGGGTGSFMLFILLMFGFDFLGAAGNAKVLNFASNLGALLLFMCLGQVDYFYGLIMAASMVCGSYIGAMFAIKKGVGYVKTLFIIVTAILILKNTYDYVMQLLQN</sequence>
<evidence type="ECO:0000256" key="5">
    <source>
        <dbReference type="ARBA" id="ARBA00022692"/>
    </source>
</evidence>
<dbReference type="Pfam" id="PF01925">
    <property type="entry name" value="TauE"/>
    <property type="match status" value="1"/>
</dbReference>
<comment type="similarity">
    <text evidence="2 8">Belongs to the 4-toluene sulfonate uptake permease (TSUP) (TC 2.A.102) family.</text>
</comment>
<dbReference type="PANTHER" id="PTHR30269">
    <property type="entry name" value="TRANSMEMBRANE PROTEIN YFCA"/>
    <property type="match status" value="1"/>
</dbReference>
<keyword evidence="4 8" id="KW-1003">Cell membrane</keyword>
<organism evidence="9 12">
    <name type="scientific">Staphylococcus caeli</name>
    <dbReference type="NCBI Taxonomy" id="2201815"/>
    <lineage>
        <taxon>Bacteria</taxon>
        <taxon>Bacillati</taxon>
        <taxon>Bacillota</taxon>
        <taxon>Bacilli</taxon>
        <taxon>Bacillales</taxon>
        <taxon>Staphylococcaceae</taxon>
        <taxon>Staphylococcus</taxon>
    </lineage>
</organism>
<feature type="transmembrane region" description="Helical" evidence="8">
    <location>
        <begin position="7"/>
        <end position="40"/>
    </location>
</feature>
<evidence type="ECO:0000256" key="4">
    <source>
        <dbReference type="ARBA" id="ARBA00022475"/>
    </source>
</evidence>
<evidence type="ECO:0000313" key="10">
    <source>
        <dbReference type="EMBL" id="SCS64539.1"/>
    </source>
</evidence>
<keyword evidence="11" id="KW-1185">Reference proteome</keyword>
<dbReference type="GO" id="GO:0005886">
    <property type="term" value="C:plasma membrane"/>
    <property type="evidence" value="ECO:0007669"/>
    <property type="project" value="UniProtKB-SubCell"/>
</dbReference>
<name>A0A1D4H0X7_9STAP</name>
<dbReference type="Proteomes" id="UP000095768">
    <property type="component" value="Unassembled WGS sequence"/>
</dbReference>
<feature type="transmembrane region" description="Helical" evidence="8">
    <location>
        <begin position="76"/>
        <end position="96"/>
    </location>
</feature>
<protein>
    <recommendedName>
        <fullName evidence="8">Probable membrane transporter protein</fullName>
    </recommendedName>
</protein>
<evidence type="ECO:0000256" key="3">
    <source>
        <dbReference type="ARBA" id="ARBA00022448"/>
    </source>
</evidence>
<gene>
    <name evidence="9" type="primary">yfcA</name>
    <name evidence="9" type="ORF">SAMEA2297795_00198</name>
    <name evidence="10" type="ORF">SAMEA2297796_00883</name>
</gene>
<dbReference type="AlphaFoldDB" id="A0A1D4H0X7"/>
<feature type="transmembrane region" description="Helical" evidence="8">
    <location>
        <begin position="132"/>
        <end position="151"/>
    </location>
</feature>
<keyword evidence="3" id="KW-0813">Transport</keyword>
<evidence type="ECO:0000313" key="11">
    <source>
        <dbReference type="Proteomes" id="UP000095412"/>
    </source>
</evidence>
<evidence type="ECO:0000256" key="1">
    <source>
        <dbReference type="ARBA" id="ARBA00004651"/>
    </source>
</evidence>
<accession>A0A1D4H0X7</accession>
<dbReference type="RefSeq" id="WP_069995098.1">
    <property type="nucleotide sequence ID" value="NZ_FMPG01000001.1"/>
</dbReference>
<evidence type="ECO:0000256" key="8">
    <source>
        <dbReference type="RuleBase" id="RU363041"/>
    </source>
</evidence>
<reference evidence="9 12" key="2">
    <citation type="submission" date="2016-09" db="EMBL/GenBank/DDBJ databases">
        <authorList>
            <consortium name="Pathogen Informatics"/>
        </authorList>
    </citation>
    <scope>NUCLEOTIDE SEQUENCE [LARGE SCALE GENOMIC DNA]</scope>
    <source>
        <strain evidence="9 12">82B</strain>
    </source>
</reference>
<keyword evidence="5 8" id="KW-0812">Transmembrane</keyword>
<evidence type="ECO:0000313" key="12">
    <source>
        <dbReference type="Proteomes" id="UP000095768"/>
    </source>
</evidence>
<dbReference type="PANTHER" id="PTHR30269:SF0">
    <property type="entry name" value="MEMBRANE TRANSPORTER PROTEIN YFCA-RELATED"/>
    <property type="match status" value="1"/>
</dbReference>
<dbReference type="InterPro" id="IPR052017">
    <property type="entry name" value="TSUP"/>
</dbReference>
<evidence type="ECO:0000256" key="6">
    <source>
        <dbReference type="ARBA" id="ARBA00022989"/>
    </source>
</evidence>
<feature type="transmembrane region" description="Helical" evidence="8">
    <location>
        <begin position="157"/>
        <end position="176"/>
    </location>
</feature>
<evidence type="ECO:0000313" key="9">
    <source>
        <dbReference type="EMBL" id="SCS30831.1"/>
    </source>
</evidence>
<keyword evidence="6 8" id="KW-1133">Transmembrane helix</keyword>
<keyword evidence="7 8" id="KW-0472">Membrane</keyword>
<dbReference type="EMBL" id="FMPG01000001">
    <property type="protein sequence ID" value="SCS30831.1"/>
    <property type="molecule type" value="Genomic_DNA"/>
</dbReference>
<dbReference type="EMBL" id="FMPI01000004">
    <property type="protein sequence ID" value="SCS64539.1"/>
    <property type="molecule type" value="Genomic_DNA"/>
</dbReference>
<feature type="transmembrane region" description="Helical" evidence="8">
    <location>
        <begin position="233"/>
        <end position="250"/>
    </location>
</feature>
<comment type="subcellular location">
    <subcellularLocation>
        <location evidence="1 8">Cell membrane</location>
        <topology evidence="1 8">Multi-pass membrane protein</topology>
    </subcellularLocation>
</comment>
<reference evidence="10 11" key="1">
    <citation type="submission" date="2016-09" db="EMBL/GenBank/DDBJ databases">
        <authorList>
            <consortium name="Pathogen Informatics"/>
            <person name="Sun Q."/>
            <person name="Inoue M."/>
        </authorList>
    </citation>
    <scope>NUCLEOTIDE SEQUENCE [LARGE SCALE GENOMIC DNA]</scope>
    <source>
        <strain evidence="10 11">82C</strain>
    </source>
</reference>
<dbReference type="Proteomes" id="UP000095412">
    <property type="component" value="Unassembled WGS sequence"/>
</dbReference>
<evidence type="ECO:0000256" key="2">
    <source>
        <dbReference type="ARBA" id="ARBA00009142"/>
    </source>
</evidence>
<dbReference type="OrthoDB" id="554695at2"/>